<evidence type="ECO:0000313" key="1">
    <source>
        <dbReference type="EMBL" id="GIX65457.1"/>
    </source>
</evidence>
<dbReference type="AlphaFoldDB" id="A0AAV4M0N0"/>
<dbReference type="RefSeq" id="XP_067717526.1">
    <property type="nucleotide sequence ID" value="XM_067861425.1"/>
</dbReference>
<comment type="caution">
    <text evidence="1">The sequence shown here is derived from an EMBL/GenBank/DDBJ whole genome shotgun (WGS) entry which is preliminary data.</text>
</comment>
<name>A0AAV4M0N0_BABCB</name>
<organism evidence="1 2">
    <name type="scientific">Babesia caballi</name>
    <dbReference type="NCBI Taxonomy" id="5871"/>
    <lineage>
        <taxon>Eukaryota</taxon>
        <taxon>Sar</taxon>
        <taxon>Alveolata</taxon>
        <taxon>Apicomplexa</taxon>
        <taxon>Aconoidasida</taxon>
        <taxon>Piroplasmida</taxon>
        <taxon>Babesiidae</taxon>
        <taxon>Babesia</taxon>
    </lineage>
</organism>
<proteinExistence type="predicted"/>
<keyword evidence="2" id="KW-1185">Reference proteome</keyword>
<sequence>MSRQEGANKSAKAAEVEAVAATGQCGEPRVAKEGRGGRDGGIYSVEEISDEVVANEVERGRLELTGKCRLQLTSNLLTANRFVELNTVEAHLGQELLKGAIIFKFRILPTILL</sequence>
<dbReference type="Proteomes" id="UP001497744">
    <property type="component" value="Unassembled WGS sequence"/>
</dbReference>
<reference evidence="1 2" key="1">
    <citation type="submission" date="2021-06" db="EMBL/GenBank/DDBJ databases">
        <title>Genome sequence of Babesia caballi.</title>
        <authorList>
            <person name="Yamagishi J."/>
            <person name="Kidaka T."/>
            <person name="Ochi A."/>
        </authorList>
    </citation>
    <scope>NUCLEOTIDE SEQUENCE [LARGE SCALE GENOMIC DNA]</scope>
    <source>
        <strain evidence="1">USDA-D6B2</strain>
    </source>
</reference>
<dbReference type="EMBL" id="BPLF01000004">
    <property type="protein sequence ID" value="GIX65457.1"/>
    <property type="molecule type" value="Genomic_DNA"/>
</dbReference>
<evidence type="ECO:0000313" key="2">
    <source>
        <dbReference type="Proteomes" id="UP001497744"/>
    </source>
</evidence>
<dbReference type="GeneID" id="94196938"/>
<protein>
    <submittedName>
        <fullName evidence="1">Succinate-semialdehyde dehydrogenase</fullName>
    </submittedName>
</protein>
<accession>A0AAV4M0N0</accession>
<gene>
    <name evidence="1" type="ORF">BcabD6B2_48920</name>
</gene>